<gene>
    <name evidence="4" type="ORF">MBSD_1634</name>
    <name evidence="5" type="ORF">MBSD_n0100</name>
</gene>
<dbReference type="GO" id="GO:0009432">
    <property type="term" value="P:SOS response"/>
    <property type="evidence" value="ECO:0007669"/>
    <property type="project" value="TreeGrafter"/>
</dbReference>
<dbReference type="GO" id="GO:0005524">
    <property type="term" value="F:ATP binding"/>
    <property type="evidence" value="ECO:0007669"/>
    <property type="project" value="UniProtKB-UniRule"/>
</dbReference>
<evidence type="ECO:0000256" key="2">
    <source>
        <dbReference type="PROSITE-ProRule" id="PRU00409"/>
    </source>
</evidence>
<dbReference type="RefSeq" id="WP_062534045.1">
    <property type="nucleotide sequence ID" value="NZ_DF970134.1"/>
</dbReference>
<evidence type="ECO:0000313" key="5">
    <source>
        <dbReference type="EMBL" id="GAP64818.1"/>
    </source>
</evidence>
<keyword evidence="2" id="KW-0547">Nucleotide-binding</keyword>
<dbReference type="Pfam" id="PF14401">
    <property type="entry name" value="RLAN"/>
    <property type="match status" value="1"/>
</dbReference>
<dbReference type="Gene3D" id="3.30.470.20">
    <property type="entry name" value="ATP-grasp fold, B domain"/>
    <property type="match status" value="1"/>
</dbReference>
<dbReference type="PROSITE" id="PS50975">
    <property type="entry name" value="ATP_GRASP"/>
    <property type="match status" value="1"/>
</dbReference>
<dbReference type="AlphaFoldDB" id="A0A0K8QIZ5"/>
<accession>A0A0K8QIZ5</accession>
<dbReference type="Pfam" id="PF08443">
    <property type="entry name" value="RimK"/>
    <property type="match status" value="1"/>
</dbReference>
<evidence type="ECO:0000256" key="1">
    <source>
        <dbReference type="ARBA" id="ARBA00023211"/>
    </source>
</evidence>
<dbReference type="Proteomes" id="UP000253740">
    <property type="component" value="Unassembled WGS sequence"/>
</dbReference>
<organism evidence="5">
    <name type="scientific">Mizugakiibacter sediminis</name>
    <dbReference type="NCBI Taxonomy" id="1475481"/>
    <lineage>
        <taxon>Bacteria</taxon>
        <taxon>Pseudomonadati</taxon>
        <taxon>Pseudomonadota</taxon>
        <taxon>Gammaproteobacteria</taxon>
        <taxon>Lysobacterales</taxon>
        <taxon>Rhodanobacteraceae</taxon>
        <taxon>Mizugakiibacter</taxon>
    </lineage>
</organism>
<evidence type="ECO:0000313" key="4">
    <source>
        <dbReference type="EMBL" id="GAN45094.1"/>
    </source>
</evidence>
<dbReference type="PANTHER" id="PTHR21621:SF0">
    <property type="entry name" value="BETA-CITRYLGLUTAMATE SYNTHASE B-RELATED"/>
    <property type="match status" value="1"/>
</dbReference>
<dbReference type="GO" id="GO:0018169">
    <property type="term" value="F:ribosomal S6-glutamic acid ligase activity"/>
    <property type="evidence" value="ECO:0007669"/>
    <property type="project" value="TreeGrafter"/>
</dbReference>
<dbReference type="PANTHER" id="PTHR21621">
    <property type="entry name" value="RIBOSOMAL PROTEIN S6 MODIFICATION PROTEIN"/>
    <property type="match status" value="1"/>
</dbReference>
<dbReference type="GO" id="GO:0046872">
    <property type="term" value="F:metal ion binding"/>
    <property type="evidence" value="ECO:0007669"/>
    <property type="project" value="InterPro"/>
</dbReference>
<protein>
    <submittedName>
        <fullName evidence="4">Carboxylate--amine ligase</fullName>
    </submittedName>
    <submittedName>
        <fullName evidence="5">Glutathione synthase</fullName>
    </submittedName>
</protein>
<dbReference type="GO" id="GO:0005737">
    <property type="term" value="C:cytoplasm"/>
    <property type="evidence" value="ECO:0007669"/>
    <property type="project" value="TreeGrafter"/>
</dbReference>
<dbReference type="InterPro" id="IPR013815">
    <property type="entry name" value="ATP_grasp_subdomain_1"/>
</dbReference>
<dbReference type="InterPro" id="IPR011761">
    <property type="entry name" value="ATP-grasp"/>
</dbReference>
<keyword evidence="1" id="KW-0464">Manganese</keyword>
<dbReference type="InterPro" id="IPR013651">
    <property type="entry name" value="ATP-grasp_RimK-type"/>
</dbReference>
<keyword evidence="2" id="KW-0067">ATP-binding</keyword>
<sequence length="492" mass="56010">MSRLVIVVEKASDWGSYYPSDNVVTAMDYLREPVGGEERTHVVNLCRSYKYLGTGYYVSLLGEARGHRVIPSVRTINDLRKRALYGLDVEDLNQKLANFLPAGGRDTTDLGILVYFGETSYPALKDLARQVFELFPCPLLRIEFERERVWRISAIKPIGLHTLDDPQEDAFAQSLDAFSKKLWRKPRARRQYRYDLAMLVDPEEAMPPSDRKALKSFIAAGKEIGIEVDPIGKNDYTRLAEYDGLFIRETTALDHHTYRFAHKAEREGMVVIDDPTSILRCTNKIYLHDLLRSRKLAVPRTEILYKDDPRQLKELPERLGLPMVLKIPDGSFSRGVVKVDSVEALEKAAAELFQSTALVIAQEFLYTEYDWRVGVLNHEALYACQYFMSRGHWQIYNHGAKGSAKSGGFKTLPVREAPAEVIKLALKATQPIGDGLYGVDIKQTKDRVVVIEVNDNPSVDAGVEDAYLGEDLYRRIMEEFLRRMQRKRLGVA</sequence>
<dbReference type="HOGENOM" id="CLU_016765_0_0_6"/>
<evidence type="ECO:0000313" key="6">
    <source>
        <dbReference type="Proteomes" id="UP000253740"/>
    </source>
</evidence>
<dbReference type="SUPFAM" id="SSF56059">
    <property type="entry name" value="Glutathione synthetase ATP-binding domain-like"/>
    <property type="match status" value="1"/>
</dbReference>
<evidence type="ECO:0000259" key="3">
    <source>
        <dbReference type="PROSITE" id="PS50975"/>
    </source>
</evidence>
<reference evidence="4" key="1">
    <citation type="submission" date="2015-03" db="EMBL/GenBank/DDBJ databases">
        <title>Draft genome sequence of Mizugakiibacter sediminis skMP5.</title>
        <authorList>
            <person name="Watanabe T."/>
            <person name="Kojima H."/>
            <person name="Fukui M."/>
        </authorList>
    </citation>
    <scope>NUCLEOTIDE SEQUENCE</scope>
    <source>
        <strain evidence="4">SkMP5</strain>
    </source>
</reference>
<dbReference type="EMBL" id="DF952379">
    <property type="protein sequence ID" value="GAN45094.1"/>
    <property type="molecule type" value="Genomic_DNA"/>
</dbReference>
<keyword evidence="4" id="KW-0436">Ligase</keyword>
<dbReference type="Gene3D" id="3.30.1490.20">
    <property type="entry name" value="ATP-grasp fold, A domain"/>
    <property type="match status" value="1"/>
</dbReference>
<reference evidence="5" key="2">
    <citation type="submission" date="2015-08" db="EMBL/GenBank/DDBJ databases">
        <title>Complete DNA Sequence of Pseudomonas syringae pv. actinidiae, the Causal Agent of Kiwifruit Canker Disease.</title>
        <authorList>
            <person name="Rikkerink E.H.A."/>
            <person name="Fineran P.C."/>
        </authorList>
    </citation>
    <scope>NUCLEOTIDE SEQUENCE</scope>
    <source>
        <strain evidence="5">SkMP5</strain>
    </source>
</reference>
<dbReference type="InterPro" id="IPR025839">
    <property type="entry name" value="RLAN_dom"/>
</dbReference>
<proteinExistence type="predicted"/>
<name>A0A0K8QIZ5_9GAMM</name>
<dbReference type="OrthoDB" id="9800957at2"/>
<feature type="domain" description="ATP-grasp" evidence="3">
    <location>
        <begin position="288"/>
        <end position="481"/>
    </location>
</feature>
<dbReference type="EMBL" id="DF970134">
    <property type="protein sequence ID" value="GAP64818.1"/>
    <property type="molecule type" value="Genomic_DNA"/>
</dbReference>
<keyword evidence="6" id="KW-1185">Reference proteome</keyword>